<reference evidence="1 2" key="1">
    <citation type="submission" date="2020-08" db="EMBL/GenBank/DDBJ databases">
        <title>A Genomic Blueprint of the Chicken Gut Microbiome.</title>
        <authorList>
            <person name="Gilroy R."/>
            <person name="Ravi A."/>
            <person name="Getino M."/>
            <person name="Pursley I."/>
            <person name="Horton D.L."/>
            <person name="Alikhan N.-F."/>
            <person name="Baker D."/>
            <person name="Gharbi K."/>
            <person name="Hall N."/>
            <person name="Watson M."/>
            <person name="Adriaenssens E.M."/>
            <person name="Foster-Nyarko E."/>
            <person name="Jarju S."/>
            <person name="Secka A."/>
            <person name="Antonio M."/>
            <person name="Oren A."/>
            <person name="Chaudhuri R."/>
            <person name="La Ragione R.M."/>
            <person name="Hildebrand F."/>
            <person name="Pallen M.J."/>
        </authorList>
    </citation>
    <scope>NUCLEOTIDE SEQUENCE [LARGE SCALE GENOMIC DNA]</scope>
    <source>
        <strain evidence="1 2">Sa3CVN1</strain>
    </source>
</reference>
<protein>
    <submittedName>
        <fullName evidence="1">Uncharacterized protein</fullName>
    </submittedName>
</protein>
<dbReference type="EMBL" id="JACSRA010000009">
    <property type="protein sequence ID" value="MBD7911177.1"/>
    <property type="molecule type" value="Genomic_DNA"/>
</dbReference>
<evidence type="ECO:0000313" key="2">
    <source>
        <dbReference type="Proteomes" id="UP000627781"/>
    </source>
</evidence>
<evidence type="ECO:0000313" key="1">
    <source>
        <dbReference type="EMBL" id="MBD7911177.1"/>
    </source>
</evidence>
<dbReference type="Proteomes" id="UP000627781">
    <property type="component" value="Unassembled WGS sequence"/>
</dbReference>
<sequence>MKVYFQNIKSFIVNYDSKKSDEIIVNLDGYVNEDYNEEKLLDPFIETMKGLPIKDSIEYWNEEHFGILYYGKKSFGYNTDGNVKAATKAPTELIGYFASLYVPGKEKTYMPYRYALEEDLANIKQEEQLKKNKEEEDAAKKASSDTEQFYLSDKVGFVCLSHSGGITVELYGTQDGGHPSKR</sequence>
<dbReference type="RefSeq" id="WP_191768040.1">
    <property type="nucleotide sequence ID" value="NZ_JACSRA010000009.1"/>
</dbReference>
<comment type="caution">
    <text evidence="1">The sequence shown here is derived from an EMBL/GenBank/DDBJ whole genome shotgun (WGS) entry which is preliminary data.</text>
</comment>
<name>A0ABR8PSM2_9CLOT</name>
<proteinExistence type="predicted"/>
<organism evidence="1 2">
    <name type="scientific">Clostridium cibarium</name>
    <dbReference type="NCBI Taxonomy" id="2762247"/>
    <lineage>
        <taxon>Bacteria</taxon>
        <taxon>Bacillati</taxon>
        <taxon>Bacillota</taxon>
        <taxon>Clostridia</taxon>
        <taxon>Eubacteriales</taxon>
        <taxon>Clostridiaceae</taxon>
        <taxon>Clostridium</taxon>
    </lineage>
</organism>
<gene>
    <name evidence="1" type="ORF">H9661_07395</name>
</gene>
<keyword evidence="2" id="KW-1185">Reference proteome</keyword>
<accession>A0ABR8PSM2</accession>